<dbReference type="AlphaFoldDB" id="A0A6U0FWK2"/>
<organism evidence="1">
    <name type="scientific">Helicotheca tamesis</name>
    <dbReference type="NCBI Taxonomy" id="374047"/>
    <lineage>
        <taxon>Eukaryota</taxon>
        <taxon>Sar</taxon>
        <taxon>Stramenopiles</taxon>
        <taxon>Ochrophyta</taxon>
        <taxon>Bacillariophyta</taxon>
        <taxon>Mediophyceae</taxon>
        <taxon>Lithodesmiophycidae</taxon>
        <taxon>Lithodesmiales</taxon>
        <taxon>Lithodesmiaceae</taxon>
        <taxon>Helicotheca</taxon>
    </lineage>
</organism>
<dbReference type="SUPFAM" id="SSF52374">
    <property type="entry name" value="Nucleotidylyl transferase"/>
    <property type="match status" value="1"/>
</dbReference>
<sequence>MSQQSQSTAWEEMIGILSVLEDRSTIAVVTLLGSLCPITKAHVQAFVEARRLFLPSNDENMGPPGLETFQEMIGFISVNPDSYVARKFERNGDTLPLTYDERVTLVELAISDAGHHPWMGAEEFEGETCRTLQRHFPNLNFIHFTMNGADDVLRHRKWRWANKNNRFLTMGRKGDTEKVAEAAARAGVNPDFFIMGTELPDISSTAAREVLLKRDRDALSEMLHPNVMEWCLGHKYWDPS</sequence>
<dbReference type="Gene3D" id="3.40.50.620">
    <property type="entry name" value="HUPs"/>
    <property type="match status" value="1"/>
</dbReference>
<evidence type="ECO:0000313" key="1">
    <source>
        <dbReference type="EMBL" id="CAD9485928.1"/>
    </source>
</evidence>
<reference evidence="1" key="1">
    <citation type="submission" date="2021-01" db="EMBL/GenBank/DDBJ databases">
        <authorList>
            <person name="Corre E."/>
            <person name="Pelletier E."/>
            <person name="Niang G."/>
            <person name="Scheremetjew M."/>
            <person name="Finn R."/>
            <person name="Kale V."/>
            <person name="Holt S."/>
            <person name="Cochrane G."/>
            <person name="Meng A."/>
            <person name="Brown T."/>
            <person name="Cohen L."/>
        </authorList>
    </citation>
    <scope>NUCLEOTIDE SEQUENCE</scope>
    <source>
        <strain evidence="1">CCMP826</strain>
    </source>
</reference>
<dbReference type="EMBL" id="HBGV01007576">
    <property type="protein sequence ID" value="CAD9485933.1"/>
    <property type="molecule type" value="Transcribed_RNA"/>
</dbReference>
<dbReference type="EMBL" id="HBGV01007575">
    <property type="protein sequence ID" value="CAD9485928.1"/>
    <property type="molecule type" value="Transcribed_RNA"/>
</dbReference>
<proteinExistence type="predicted"/>
<dbReference type="InterPro" id="IPR014729">
    <property type="entry name" value="Rossmann-like_a/b/a_fold"/>
</dbReference>
<gene>
    <name evidence="1" type="ORF">HTAM1171_LOCUS4613</name>
    <name evidence="2" type="ORF">HTAM1171_LOCUS4614</name>
</gene>
<name>A0A6U0FWK2_9STRA</name>
<accession>A0A6U0FWK2</accession>
<evidence type="ECO:0000313" key="2">
    <source>
        <dbReference type="EMBL" id="CAD9485933.1"/>
    </source>
</evidence>
<protein>
    <submittedName>
        <fullName evidence="1">Uncharacterized protein</fullName>
    </submittedName>
</protein>